<feature type="transmembrane region" description="Helical" evidence="5">
    <location>
        <begin position="43"/>
        <end position="64"/>
    </location>
</feature>
<sequence length="65" mass="7810">MQTFWSNVNRFPRFLIGVIIGFFLTTFYPIFKSLKNKKQLIFINTLFLITLYLVYRTLILMLAIN</sequence>
<evidence type="ECO:0000256" key="2">
    <source>
        <dbReference type="ARBA" id="ARBA00010985"/>
    </source>
</evidence>
<keyword evidence="5" id="KW-0472">Membrane</keyword>
<protein>
    <recommendedName>
        <fullName evidence="3">Uncharacterized protein ycf33</fullName>
    </recommendedName>
</protein>
<comment type="subcellular location">
    <subcellularLocation>
        <location evidence="1">Plastid</location>
    </subcellularLocation>
</comment>
<evidence type="ECO:0000256" key="4">
    <source>
        <dbReference type="ARBA" id="ARBA00022640"/>
    </source>
</evidence>
<dbReference type="GO" id="GO:0009536">
    <property type="term" value="C:plastid"/>
    <property type="evidence" value="ECO:0007669"/>
    <property type="project" value="UniProtKB-SubCell"/>
</dbReference>
<keyword evidence="4 6" id="KW-0934">Plastid</keyword>
<dbReference type="Pfam" id="PF05421">
    <property type="entry name" value="DUF751"/>
    <property type="match status" value="1"/>
</dbReference>
<organism evidence="6">
    <name type="scientific">Pterocladia lucida</name>
    <name type="common">Red seaweed</name>
    <name type="synonym">Fucus lucidus</name>
    <dbReference type="NCBI Taxonomy" id="31408"/>
    <lineage>
        <taxon>Eukaryota</taxon>
        <taxon>Rhodophyta</taxon>
        <taxon>Florideophyceae</taxon>
        <taxon>Rhodymeniophycidae</taxon>
        <taxon>Gelidiales</taxon>
        <taxon>Pterocladiaceae</taxon>
        <taxon>Pterocladia</taxon>
    </lineage>
</organism>
<keyword evidence="5" id="KW-1133">Transmembrane helix</keyword>
<dbReference type="EMBL" id="MT117916">
    <property type="protein sequence ID" value="QJH88358.1"/>
    <property type="molecule type" value="Genomic_DNA"/>
</dbReference>
<proteinExistence type="inferred from homology"/>
<evidence type="ECO:0000256" key="1">
    <source>
        <dbReference type="ARBA" id="ARBA00004474"/>
    </source>
</evidence>
<reference evidence="6" key="1">
    <citation type="journal article" date="2020" name="J. Phycol.">
        <title>The Organelle Genomes in the Photosynthetic Red Algal Parasite Pterocladiophila hemisphaerica (Florideophyceae, Rhodophyta) Have Elevated Substitution Rates and Extreme Gene Loss in the Plastid Genome.</title>
        <authorList>
            <person name="Preuss M."/>
            <person name="Verbruggen H."/>
            <person name="Zuccarello G.C."/>
        </authorList>
    </citation>
    <scope>NUCLEOTIDE SEQUENCE</scope>
</reference>
<dbReference type="InterPro" id="IPR008470">
    <property type="entry name" value="Uncharacterised_Ycf33"/>
</dbReference>
<gene>
    <name evidence="6" type="primary">ycf33</name>
</gene>
<keyword evidence="6" id="KW-0150">Chloroplast</keyword>
<dbReference type="AlphaFoldDB" id="A0A6M3WW14"/>
<geneLocation type="chloroplast" evidence="6"/>
<evidence type="ECO:0000256" key="3">
    <source>
        <dbReference type="ARBA" id="ARBA00021584"/>
    </source>
</evidence>
<evidence type="ECO:0000256" key="5">
    <source>
        <dbReference type="SAM" id="Phobius"/>
    </source>
</evidence>
<feature type="transmembrane region" description="Helical" evidence="5">
    <location>
        <begin position="12"/>
        <end position="31"/>
    </location>
</feature>
<evidence type="ECO:0000313" key="6">
    <source>
        <dbReference type="EMBL" id="QJH88358.1"/>
    </source>
</evidence>
<keyword evidence="5" id="KW-0812">Transmembrane</keyword>
<name>A0A6M3WW14_PTELU</name>
<comment type="similarity">
    <text evidence="2">Belongs to the ycf33 family.</text>
</comment>
<accession>A0A6M3WW14</accession>